<evidence type="ECO:0000313" key="1">
    <source>
        <dbReference type="EMBL" id="OWZ05130.1"/>
    </source>
</evidence>
<dbReference type="EMBL" id="NBNE01004596">
    <property type="protein sequence ID" value="OWZ05130.1"/>
    <property type="molecule type" value="Genomic_DNA"/>
</dbReference>
<sequence>MVDRPTYPIPTRVIPLIYQQVLDNCLWGFVRLPPEEERLVDRKVLVFLEISPKASHAPVSQGTKPQETVVSWTNTDTVFHQNRVAPEQMVPVLCRSSYISDIIYGASSWDDLCKTLNALLYRLRYWNILASLPKSKFEVKKCKYLRHDINLDVIRTPPKTGEKGL</sequence>
<dbReference type="AlphaFoldDB" id="A0A225VKS5"/>
<dbReference type="InterPro" id="IPR043128">
    <property type="entry name" value="Rev_trsase/Diguanyl_cyclase"/>
</dbReference>
<evidence type="ECO:0008006" key="3">
    <source>
        <dbReference type="Google" id="ProtNLM"/>
    </source>
</evidence>
<accession>A0A225VKS5</accession>
<organism evidence="1 2">
    <name type="scientific">Phytophthora megakarya</name>
    <dbReference type="NCBI Taxonomy" id="4795"/>
    <lineage>
        <taxon>Eukaryota</taxon>
        <taxon>Sar</taxon>
        <taxon>Stramenopiles</taxon>
        <taxon>Oomycota</taxon>
        <taxon>Peronosporomycetes</taxon>
        <taxon>Peronosporales</taxon>
        <taxon>Peronosporaceae</taxon>
        <taxon>Phytophthora</taxon>
    </lineage>
</organism>
<comment type="caution">
    <text evidence="1">The sequence shown here is derived from an EMBL/GenBank/DDBJ whole genome shotgun (WGS) entry which is preliminary data.</text>
</comment>
<name>A0A225VKS5_9STRA</name>
<proteinExistence type="predicted"/>
<gene>
    <name evidence="1" type="ORF">PHMEG_00022842</name>
</gene>
<evidence type="ECO:0000313" key="2">
    <source>
        <dbReference type="Proteomes" id="UP000198211"/>
    </source>
</evidence>
<dbReference type="Gene3D" id="3.30.70.270">
    <property type="match status" value="1"/>
</dbReference>
<dbReference type="Proteomes" id="UP000198211">
    <property type="component" value="Unassembled WGS sequence"/>
</dbReference>
<protein>
    <recommendedName>
        <fullName evidence="3">Reverse transcriptase</fullName>
    </recommendedName>
</protein>
<reference evidence="2" key="1">
    <citation type="submission" date="2017-03" db="EMBL/GenBank/DDBJ databases">
        <title>Phytopthora megakarya and P. palmivora, two closely related causual agents of cacao black pod achieved similar genome size and gene model numbers by different mechanisms.</title>
        <authorList>
            <person name="Ali S."/>
            <person name="Shao J."/>
            <person name="Larry D.J."/>
            <person name="Kronmiller B."/>
            <person name="Shen D."/>
            <person name="Strem M.D."/>
            <person name="Melnick R.L."/>
            <person name="Guiltinan M.J."/>
            <person name="Tyler B.M."/>
            <person name="Meinhardt L.W."/>
            <person name="Bailey B.A."/>
        </authorList>
    </citation>
    <scope>NUCLEOTIDE SEQUENCE [LARGE SCALE GENOMIC DNA]</scope>
    <source>
        <strain evidence="2">zdho120</strain>
    </source>
</reference>
<keyword evidence="2" id="KW-1185">Reference proteome</keyword>
<dbReference type="SUPFAM" id="SSF56672">
    <property type="entry name" value="DNA/RNA polymerases"/>
    <property type="match status" value="1"/>
</dbReference>
<dbReference type="InterPro" id="IPR043502">
    <property type="entry name" value="DNA/RNA_pol_sf"/>
</dbReference>